<accession>A0A6N7S9D9</accession>
<dbReference type="Gene3D" id="3.40.50.12780">
    <property type="entry name" value="N-terminal domain of ligase-like"/>
    <property type="match status" value="1"/>
</dbReference>
<dbReference type="GO" id="GO:0016020">
    <property type="term" value="C:membrane"/>
    <property type="evidence" value="ECO:0007669"/>
    <property type="project" value="TreeGrafter"/>
</dbReference>
<dbReference type="InterPro" id="IPR045851">
    <property type="entry name" value="AMP-bd_C_sf"/>
</dbReference>
<dbReference type="GO" id="GO:0005524">
    <property type="term" value="F:ATP binding"/>
    <property type="evidence" value="ECO:0007669"/>
    <property type="project" value="UniProtKB-KW"/>
</dbReference>
<keyword evidence="2" id="KW-0067">ATP-binding</keyword>
<evidence type="ECO:0000256" key="2">
    <source>
        <dbReference type="ARBA" id="ARBA00022840"/>
    </source>
</evidence>
<gene>
    <name evidence="6" type="ORF">GKD88_14095</name>
    <name evidence="5" type="ORF">GKE08_14425</name>
</gene>
<sequence length="556" mass="62775">MRTYPNYPADTYPTFRCYLEGIKSRFGAREAIVSFSPRGERFSRTYRQLAEDVQALSEAFRLFLPEGQAAILSENSYGWLITYLALILSGRTAVCLDTEQPEEIVTEMIRHTDCTAVFVSPSFLPLTDSLRRQCPKLQKVLRLSYDEDDSIKALWLKGLTLVREHQSSWSFPDHDGSFTASIVYTSGTTSVSKPVMLSEAGILLNAADSMRLVSIADTMYTSLPFYHTYGLTCSVINILLHGSTLCINGSLKTMLRDLKTFAPENMMAVPLIVEMMHQNIWRTLKNQGQEAKMRNYLKLYRIVRRLGFRPFPAFLKPIRAAFGGRLNMIVCGGAHLSETIGLEMEAFGFQIIQGYGITECSPLISVNRNLDSRVDTVGHVLPGIELRLIQGEIAVRGASVMQGYYKNEALSQEVFDQDWFLTGDLGSLDSRGHLRITGRKKNLIVFKNGKKVSPEEIEQHLIPLPLVKEVMAYGMAASENPDDVRLTVMIYPDPQAAEGMSAYEILEQLQADVDQVNQQLPSYKQIQMIKLRETEFEKTATRKIKRTLMPERRSEA</sequence>
<evidence type="ECO:0000256" key="1">
    <source>
        <dbReference type="ARBA" id="ARBA00022741"/>
    </source>
</evidence>
<comment type="caution">
    <text evidence="5">The sequence shown here is derived from an EMBL/GenBank/DDBJ whole genome shotgun (WGS) entry which is preliminary data.</text>
</comment>
<keyword evidence="1" id="KW-0547">Nucleotide-binding</keyword>
<evidence type="ECO:0000313" key="5">
    <source>
        <dbReference type="EMBL" id="MSA90524.1"/>
    </source>
</evidence>
<dbReference type="Gene3D" id="3.30.300.30">
    <property type="match status" value="1"/>
</dbReference>
<dbReference type="Pfam" id="PF00501">
    <property type="entry name" value="AMP-binding"/>
    <property type="match status" value="1"/>
</dbReference>
<dbReference type="RefSeq" id="WP_154239812.1">
    <property type="nucleotide sequence ID" value="NZ_WKPI01000030.1"/>
</dbReference>
<evidence type="ECO:0000313" key="7">
    <source>
        <dbReference type="Proteomes" id="UP000433575"/>
    </source>
</evidence>
<dbReference type="SUPFAM" id="SSF56801">
    <property type="entry name" value="Acetyl-CoA synthetase-like"/>
    <property type="match status" value="1"/>
</dbReference>
<reference evidence="7 8" key="1">
    <citation type="journal article" date="2019" name="Nat. Med.">
        <title>A library of human gut bacterial isolates paired with longitudinal multiomics data enables mechanistic microbiome research.</title>
        <authorList>
            <person name="Poyet M."/>
            <person name="Groussin M."/>
            <person name="Gibbons S.M."/>
            <person name="Avila-Pacheco J."/>
            <person name="Jiang X."/>
            <person name="Kearney S.M."/>
            <person name="Perrotta A.R."/>
            <person name="Berdy B."/>
            <person name="Zhao S."/>
            <person name="Lieberman T.D."/>
            <person name="Swanson P.K."/>
            <person name="Smith M."/>
            <person name="Roesemann S."/>
            <person name="Alexander J.E."/>
            <person name="Rich S.A."/>
            <person name="Livny J."/>
            <person name="Vlamakis H."/>
            <person name="Clish C."/>
            <person name="Bullock K."/>
            <person name="Deik A."/>
            <person name="Scott J."/>
            <person name="Pierce K.A."/>
            <person name="Xavier R.J."/>
            <person name="Alm E.J."/>
        </authorList>
    </citation>
    <scope>NUCLEOTIDE SEQUENCE [LARGE SCALE GENOMIC DNA]</scope>
    <source>
        <strain evidence="5 7">BIOML-A4</strain>
        <strain evidence="6 8">BIOML-A5</strain>
    </source>
</reference>
<dbReference type="EMBL" id="WKPI01000030">
    <property type="protein sequence ID" value="MSC34254.1"/>
    <property type="molecule type" value="Genomic_DNA"/>
</dbReference>
<dbReference type="InterPro" id="IPR042099">
    <property type="entry name" value="ANL_N_sf"/>
</dbReference>
<dbReference type="GO" id="GO:0004467">
    <property type="term" value="F:long-chain fatty acid-CoA ligase activity"/>
    <property type="evidence" value="ECO:0007669"/>
    <property type="project" value="UniProtKB-EC"/>
</dbReference>
<proteinExistence type="predicted"/>
<evidence type="ECO:0000313" key="6">
    <source>
        <dbReference type="EMBL" id="MSC34254.1"/>
    </source>
</evidence>
<dbReference type="Proteomes" id="UP000480929">
    <property type="component" value="Unassembled WGS sequence"/>
</dbReference>
<keyword evidence="8" id="KW-1185">Reference proteome</keyword>
<organism evidence="5 7">
    <name type="scientific">Holdemania massiliensis</name>
    <dbReference type="NCBI Taxonomy" id="1468449"/>
    <lineage>
        <taxon>Bacteria</taxon>
        <taxon>Bacillati</taxon>
        <taxon>Bacillota</taxon>
        <taxon>Erysipelotrichia</taxon>
        <taxon>Erysipelotrichales</taxon>
        <taxon>Erysipelotrichaceae</taxon>
        <taxon>Holdemania</taxon>
    </lineage>
</organism>
<feature type="domain" description="AMP-dependent synthetase/ligase" evidence="4">
    <location>
        <begin position="25"/>
        <end position="405"/>
    </location>
</feature>
<dbReference type="Pfam" id="PF23562">
    <property type="entry name" value="AMP-binding_C_3"/>
    <property type="match status" value="1"/>
</dbReference>
<dbReference type="InterPro" id="IPR000873">
    <property type="entry name" value="AMP-dep_synth/lig_dom"/>
</dbReference>
<evidence type="ECO:0000313" key="8">
    <source>
        <dbReference type="Proteomes" id="UP000480929"/>
    </source>
</evidence>
<dbReference type="InterPro" id="IPR020845">
    <property type="entry name" value="AMP-binding_CS"/>
</dbReference>
<protein>
    <submittedName>
        <fullName evidence="5">AMP-binding protein</fullName>
    </submittedName>
</protein>
<dbReference type="AlphaFoldDB" id="A0A6N7S9D9"/>
<evidence type="ECO:0000256" key="3">
    <source>
        <dbReference type="ARBA" id="ARBA00024484"/>
    </source>
</evidence>
<dbReference type="PROSITE" id="PS00455">
    <property type="entry name" value="AMP_BINDING"/>
    <property type="match status" value="1"/>
</dbReference>
<dbReference type="OrthoDB" id="9803968at2"/>
<name>A0A6N7S9D9_9FIRM</name>
<comment type="catalytic activity">
    <reaction evidence="3">
        <text>a long-chain fatty acid + ATP + CoA = a long-chain fatty acyl-CoA + AMP + diphosphate</text>
        <dbReference type="Rhea" id="RHEA:15421"/>
        <dbReference type="ChEBI" id="CHEBI:30616"/>
        <dbReference type="ChEBI" id="CHEBI:33019"/>
        <dbReference type="ChEBI" id="CHEBI:57287"/>
        <dbReference type="ChEBI" id="CHEBI:57560"/>
        <dbReference type="ChEBI" id="CHEBI:83139"/>
        <dbReference type="ChEBI" id="CHEBI:456215"/>
        <dbReference type="EC" id="6.2.1.3"/>
    </reaction>
    <physiologicalReaction direction="left-to-right" evidence="3">
        <dbReference type="Rhea" id="RHEA:15422"/>
    </physiologicalReaction>
</comment>
<dbReference type="PANTHER" id="PTHR43272:SF33">
    <property type="entry name" value="AMP-BINDING DOMAIN-CONTAINING PROTEIN-RELATED"/>
    <property type="match status" value="1"/>
</dbReference>
<evidence type="ECO:0000259" key="4">
    <source>
        <dbReference type="Pfam" id="PF00501"/>
    </source>
</evidence>
<dbReference type="PANTHER" id="PTHR43272">
    <property type="entry name" value="LONG-CHAIN-FATTY-ACID--COA LIGASE"/>
    <property type="match status" value="1"/>
</dbReference>
<dbReference type="EMBL" id="WKPJ01000028">
    <property type="protein sequence ID" value="MSA90524.1"/>
    <property type="molecule type" value="Genomic_DNA"/>
</dbReference>
<dbReference type="Proteomes" id="UP000433575">
    <property type="component" value="Unassembled WGS sequence"/>
</dbReference>